<comment type="caution">
    <text evidence="7">The sequence shown here is derived from an EMBL/GenBank/DDBJ whole genome shotgun (WGS) entry which is preliminary data.</text>
</comment>
<dbReference type="Pfam" id="PF00496">
    <property type="entry name" value="SBP_bac_5"/>
    <property type="match status" value="1"/>
</dbReference>
<dbReference type="RefSeq" id="WP_204020811.1">
    <property type="nucleotide sequence ID" value="NZ_BOOW01000006.1"/>
</dbReference>
<dbReference type="GO" id="GO:0030313">
    <property type="term" value="C:cell envelope"/>
    <property type="evidence" value="ECO:0007669"/>
    <property type="project" value="UniProtKB-SubCell"/>
</dbReference>
<comment type="subcellular location">
    <subcellularLocation>
        <location evidence="1">Cell envelope</location>
    </subcellularLocation>
</comment>
<keyword evidence="4 5" id="KW-0732">Signal</keyword>
<dbReference type="PROSITE" id="PS51257">
    <property type="entry name" value="PROKAR_LIPOPROTEIN"/>
    <property type="match status" value="1"/>
</dbReference>
<dbReference type="Gene3D" id="3.10.105.10">
    <property type="entry name" value="Dipeptide-binding Protein, Domain 3"/>
    <property type="match status" value="1"/>
</dbReference>
<dbReference type="SUPFAM" id="SSF53850">
    <property type="entry name" value="Periplasmic binding protein-like II"/>
    <property type="match status" value="1"/>
</dbReference>
<feature type="domain" description="Solute-binding protein family 5" evidence="6">
    <location>
        <begin position="78"/>
        <end position="438"/>
    </location>
</feature>
<dbReference type="GO" id="GO:1904680">
    <property type="term" value="F:peptide transmembrane transporter activity"/>
    <property type="evidence" value="ECO:0007669"/>
    <property type="project" value="TreeGrafter"/>
</dbReference>
<dbReference type="GO" id="GO:0042597">
    <property type="term" value="C:periplasmic space"/>
    <property type="evidence" value="ECO:0007669"/>
    <property type="project" value="UniProtKB-ARBA"/>
</dbReference>
<keyword evidence="8" id="KW-1185">Reference proteome</keyword>
<comment type="similarity">
    <text evidence="2">Belongs to the bacterial solute-binding protein 5 family.</text>
</comment>
<dbReference type="InterPro" id="IPR030678">
    <property type="entry name" value="Peptide/Ni-bd"/>
</dbReference>
<dbReference type="PANTHER" id="PTHR30290:SF10">
    <property type="entry name" value="PERIPLASMIC OLIGOPEPTIDE-BINDING PROTEIN-RELATED"/>
    <property type="match status" value="1"/>
</dbReference>
<gene>
    <name evidence="7" type="ORF">Ssi02_06510</name>
</gene>
<feature type="chain" id="PRO_5039555967" evidence="5">
    <location>
        <begin position="19"/>
        <end position="530"/>
    </location>
</feature>
<dbReference type="GO" id="GO:0043190">
    <property type="term" value="C:ATP-binding cassette (ABC) transporter complex"/>
    <property type="evidence" value="ECO:0007669"/>
    <property type="project" value="InterPro"/>
</dbReference>
<dbReference type="Proteomes" id="UP000606172">
    <property type="component" value="Unassembled WGS sequence"/>
</dbReference>
<evidence type="ECO:0000256" key="3">
    <source>
        <dbReference type="ARBA" id="ARBA00022448"/>
    </source>
</evidence>
<evidence type="ECO:0000256" key="5">
    <source>
        <dbReference type="SAM" id="SignalP"/>
    </source>
</evidence>
<organism evidence="7 8">
    <name type="scientific">Sinosporangium siamense</name>
    <dbReference type="NCBI Taxonomy" id="1367973"/>
    <lineage>
        <taxon>Bacteria</taxon>
        <taxon>Bacillati</taxon>
        <taxon>Actinomycetota</taxon>
        <taxon>Actinomycetes</taxon>
        <taxon>Streptosporangiales</taxon>
        <taxon>Streptosporangiaceae</taxon>
        <taxon>Sinosporangium</taxon>
    </lineage>
</organism>
<dbReference type="PANTHER" id="PTHR30290">
    <property type="entry name" value="PERIPLASMIC BINDING COMPONENT OF ABC TRANSPORTER"/>
    <property type="match status" value="1"/>
</dbReference>
<evidence type="ECO:0000313" key="7">
    <source>
        <dbReference type="EMBL" id="GII90420.1"/>
    </source>
</evidence>
<dbReference type="InterPro" id="IPR039424">
    <property type="entry name" value="SBP_5"/>
</dbReference>
<dbReference type="EMBL" id="BOOW01000006">
    <property type="protein sequence ID" value="GII90420.1"/>
    <property type="molecule type" value="Genomic_DNA"/>
</dbReference>
<keyword evidence="3" id="KW-0813">Transport</keyword>
<dbReference type="GO" id="GO:0015833">
    <property type="term" value="P:peptide transport"/>
    <property type="evidence" value="ECO:0007669"/>
    <property type="project" value="TreeGrafter"/>
</dbReference>
<sequence length="530" mass="54594">MRSTALAALGALGLLAAACGGGGESGGGGNVASAENATFTAAIGADPGLLDPATGVLSITNFALKFAYDSLVHNEDGKVVSGLAEKWDVKPDSVTFTIRKDVTCSDGSKVTPSQIAQNFTHIADPATKSPIYGVLVPAGIVAKADDAANTVTISTPKPYSFLLDAASGIYIVCGKGLEDRSLLAKGTSGSGPYTLASSVSGDNYTFTKREGYTWGPGGKGNSEPGQPGKVVLKVVPNEQTAANLLISGEVNSVKVFGEDRPRLEAAPGLTRSVGGAGNGQFFYNQKDGLPGSELEVRKALTQAVDLQELGKIATGGKGRPVNGLGIEGMEPCTDDSVTGALPAFDPAAAAAALDAAGWKTGADGIRVKNGKRLTIRYVYGTTRGAGIVAGAEYLAGVWKKAGVEVKLNGIIDTKLAEVLNSSGDWDVIWLPIGVTNPSQLMGFFSGPSAPKGANFGHLDNKTYVEKATEALKTPGPEGCKLWAEAERALFTNFDLIPVVENTVLFANKGATNKFFGDQIVPTSIRMTGSS</sequence>
<dbReference type="PIRSF" id="PIRSF002741">
    <property type="entry name" value="MppA"/>
    <property type="match status" value="1"/>
</dbReference>
<evidence type="ECO:0000256" key="4">
    <source>
        <dbReference type="ARBA" id="ARBA00022729"/>
    </source>
</evidence>
<feature type="signal peptide" evidence="5">
    <location>
        <begin position="1"/>
        <end position="18"/>
    </location>
</feature>
<name>A0A919V2Y6_9ACTN</name>
<evidence type="ECO:0000256" key="2">
    <source>
        <dbReference type="ARBA" id="ARBA00005695"/>
    </source>
</evidence>
<accession>A0A919V2Y6</accession>
<evidence type="ECO:0000259" key="6">
    <source>
        <dbReference type="Pfam" id="PF00496"/>
    </source>
</evidence>
<reference evidence="7" key="1">
    <citation type="submission" date="2021-01" db="EMBL/GenBank/DDBJ databases">
        <title>Whole genome shotgun sequence of Sinosporangium siamense NBRC 109515.</title>
        <authorList>
            <person name="Komaki H."/>
            <person name="Tamura T."/>
        </authorList>
    </citation>
    <scope>NUCLEOTIDE SEQUENCE</scope>
    <source>
        <strain evidence="7">NBRC 109515</strain>
    </source>
</reference>
<dbReference type="AlphaFoldDB" id="A0A919V2Y6"/>
<evidence type="ECO:0000256" key="1">
    <source>
        <dbReference type="ARBA" id="ARBA00004196"/>
    </source>
</evidence>
<dbReference type="CDD" id="cd00995">
    <property type="entry name" value="PBP2_NikA_DppA_OppA_like"/>
    <property type="match status" value="1"/>
</dbReference>
<protein>
    <submittedName>
        <fullName evidence="7">Peptide ABC transporter substrate-binding protein</fullName>
    </submittedName>
</protein>
<dbReference type="InterPro" id="IPR000914">
    <property type="entry name" value="SBP_5_dom"/>
</dbReference>
<evidence type="ECO:0000313" key="8">
    <source>
        <dbReference type="Proteomes" id="UP000606172"/>
    </source>
</evidence>
<dbReference type="Gene3D" id="3.40.190.10">
    <property type="entry name" value="Periplasmic binding protein-like II"/>
    <property type="match status" value="1"/>
</dbReference>
<proteinExistence type="inferred from homology"/>